<evidence type="ECO:0000313" key="2">
    <source>
        <dbReference type="Proteomes" id="UP001469553"/>
    </source>
</evidence>
<organism evidence="1 2">
    <name type="scientific">Ameca splendens</name>
    <dbReference type="NCBI Taxonomy" id="208324"/>
    <lineage>
        <taxon>Eukaryota</taxon>
        <taxon>Metazoa</taxon>
        <taxon>Chordata</taxon>
        <taxon>Craniata</taxon>
        <taxon>Vertebrata</taxon>
        <taxon>Euteleostomi</taxon>
        <taxon>Actinopterygii</taxon>
        <taxon>Neopterygii</taxon>
        <taxon>Teleostei</taxon>
        <taxon>Neoteleostei</taxon>
        <taxon>Acanthomorphata</taxon>
        <taxon>Ovalentaria</taxon>
        <taxon>Atherinomorphae</taxon>
        <taxon>Cyprinodontiformes</taxon>
        <taxon>Goodeidae</taxon>
        <taxon>Ameca</taxon>
    </lineage>
</organism>
<name>A0ABV0XJG7_9TELE</name>
<gene>
    <name evidence="1" type="ORF">AMECASPLE_032129</name>
</gene>
<dbReference type="EMBL" id="JAHRIP010004110">
    <property type="protein sequence ID" value="MEQ2281603.1"/>
    <property type="molecule type" value="Genomic_DNA"/>
</dbReference>
<comment type="caution">
    <text evidence="1">The sequence shown here is derived from an EMBL/GenBank/DDBJ whole genome shotgun (WGS) entry which is preliminary data.</text>
</comment>
<sequence length="106" mass="12260">MSKQFCCLMFISVWNEIQLKKLLHVCLMIHVKCHAHSFFSCYHVPSAFFTTIISFIQSSCAMPNHSPCFSCALHYLSISQSLFLCMIIDHLVPVVFLPCSHFRSWL</sequence>
<dbReference type="Proteomes" id="UP001469553">
    <property type="component" value="Unassembled WGS sequence"/>
</dbReference>
<protein>
    <submittedName>
        <fullName evidence="1">Uncharacterized protein</fullName>
    </submittedName>
</protein>
<proteinExistence type="predicted"/>
<accession>A0ABV0XJG7</accession>
<reference evidence="1 2" key="1">
    <citation type="submission" date="2021-06" db="EMBL/GenBank/DDBJ databases">
        <authorList>
            <person name="Palmer J.M."/>
        </authorList>
    </citation>
    <scope>NUCLEOTIDE SEQUENCE [LARGE SCALE GENOMIC DNA]</scope>
    <source>
        <strain evidence="1 2">AS_MEX2019</strain>
        <tissue evidence="1">Muscle</tissue>
    </source>
</reference>
<evidence type="ECO:0000313" key="1">
    <source>
        <dbReference type="EMBL" id="MEQ2281603.1"/>
    </source>
</evidence>
<keyword evidence="2" id="KW-1185">Reference proteome</keyword>